<feature type="compositionally biased region" description="Polar residues" evidence="6">
    <location>
        <begin position="128"/>
        <end position="146"/>
    </location>
</feature>
<dbReference type="STRING" id="691883.A0A058ZFQ3"/>
<dbReference type="Proteomes" id="UP000030693">
    <property type="component" value="Unassembled WGS sequence"/>
</dbReference>
<dbReference type="GO" id="GO:0046983">
    <property type="term" value="F:protein dimerization activity"/>
    <property type="evidence" value="ECO:0007669"/>
    <property type="project" value="InterPro"/>
</dbReference>
<dbReference type="GO" id="GO:0003677">
    <property type="term" value="F:DNA binding"/>
    <property type="evidence" value="ECO:0007669"/>
    <property type="project" value="UniProtKB-KW"/>
</dbReference>
<evidence type="ECO:0000256" key="5">
    <source>
        <dbReference type="ARBA" id="ARBA00023242"/>
    </source>
</evidence>
<gene>
    <name evidence="8" type="ORF">H696_00762</name>
</gene>
<keyword evidence="4" id="KW-0804">Transcription</keyword>
<feature type="region of interest" description="Disordered" evidence="6">
    <location>
        <begin position="109"/>
        <end position="146"/>
    </location>
</feature>
<dbReference type="Gene3D" id="4.10.280.10">
    <property type="entry name" value="Helix-loop-helix DNA-binding domain"/>
    <property type="match status" value="1"/>
</dbReference>
<evidence type="ECO:0000259" key="7">
    <source>
        <dbReference type="PROSITE" id="PS50888"/>
    </source>
</evidence>
<keyword evidence="1" id="KW-0805">Transcription regulation</keyword>
<feature type="compositionally biased region" description="Pro residues" evidence="6">
    <location>
        <begin position="235"/>
        <end position="244"/>
    </location>
</feature>
<evidence type="ECO:0000313" key="8">
    <source>
        <dbReference type="EMBL" id="KCV73220.1"/>
    </source>
</evidence>
<dbReference type="GO" id="GO:0003700">
    <property type="term" value="F:DNA-binding transcription factor activity"/>
    <property type="evidence" value="ECO:0007669"/>
    <property type="project" value="TreeGrafter"/>
</dbReference>
<dbReference type="InterPro" id="IPR011598">
    <property type="entry name" value="bHLH_dom"/>
</dbReference>
<name>A0A058ZFQ3_FONAL</name>
<sequence length="774" mass="77887">MSSPPSSPMPMEDDDGMSSAHGSPAAGTPPPTRTRKKRANHNELERRRRMFQKTRLDDLRQAIPHLRVERPSTVLVVTKAKEYITHLLSTLRDRHMELSKFCLARGLAPPPAFNPDNYSPVSPKQLGSGRTPTPQPSSDKGSPAESTDLTARMAADLQLLQAEETALRSEIATLEQRLERHPKRQRHSPAEPSIPPIKREPRVSISSLLSDPEPADQHHHHHHHHYNFHQSAPPQVAPPQPTPSRRPSLVELSEVSVAVMAVAQAQRSGASQGLGLPQTGGDYAAIAAVLPSLPAVVPDSEVMERAAATAAAAAAAAGAAAAGTNALPNNFTFPDPEPSADPEALTAPISSSSSASGLGGIGALAGGGSSPLSRSGSPAPGSMTSGGIEDSLSSSQLVDENAFMSPFSPAALLANPALHRLQSGESKFSERKDHADRSFELLKAECHRRRGSVMNPSDVAAAGPGGALAHSIGSDVGAGINSDGLAGGPLSPPAGGSVIVRRGGLSVQASPAAMLSIPAAMGSTCGLGAAASPAAPSPPAPLASPSPAVTPSSGLSVPAPTGVASLLAASTPGLVHPESGTFHLLPQLREEGPPGGGPDISGTSASRLASSSAPHNQLPSDGVMSGPSPGSIGSGSLPGLPALGTTVLPSARLLLAGGSGSAELETSAAPGEFVAPATGMASPVAAATLVAATAPTTAAPPPARSGQVENGAIILAQFAEHARRLSCPSIQLEEECVAAAAAAAAAIAAAADSSGIVDRSGPSVLESASGSSSV</sequence>
<dbReference type="eggNOG" id="KOG2483">
    <property type="taxonomic scope" value="Eukaryota"/>
</dbReference>
<feature type="region of interest" description="Disordered" evidence="6">
    <location>
        <begin position="177"/>
        <end position="247"/>
    </location>
</feature>
<feature type="region of interest" description="Disordered" evidence="6">
    <location>
        <begin position="585"/>
        <end position="637"/>
    </location>
</feature>
<feature type="compositionally biased region" description="Low complexity" evidence="6">
    <location>
        <begin position="370"/>
        <end position="382"/>
    </location>
</feature>
<evidence type="ECO:0000256" key="2">
    <source>
        <dbReference type="ARBA" id="ARBA00023125"/>
    </source>
</evidence>
<dbReference type="GO" id="GO:0090575">
    <property type="term" value="C:RNA polymerase II transcription regulator complex"/>
    <property type="evidence" value="ECO:0007669"/>
    <property type="project" value="TreeGrafter"/>
</dbReference>
<dbReference type="OrthoDB" id="8964853at2759"/>
<evidence type="ECO:0000256" key="3">
    <source>
        <dbReference type="ARBA" id="ARBA00023159"/>
    </source>
</evidence>
<dbReference type="Pfam" id="PF00010">
    <property type="entry name" value="HLH"/>
    <property type="match status" value="1"/>
</dbReference>
<evidence type="ECO:0000313" key="9">
    <source>
        <dbReference type="Proteomes" id="UP000030693"/>
    </source>
</evidence>
<feature type="region of interest" description="Disordered" evidence="6">
    <location>
        <begin position="528"/>
        <end position="556"/>
    </location>
</feature>
<evidence type="ECO:0000256" key="4">
    <source>
        <dbReference type="ARBA" id="ARBA00023163"/>
    </source>
</evidence>
<dbReference type="PANTHER" id="PTHR10328">
    <property type="entry name" value="PROTEIN MAX MYC-ASSOCIATED FACTOR X"/>
    <property type="match status" value="1"/>
</dbReference>
<evidence type="ECO:0000256" key="1">
    <source>
        <dbReference type="ARBA" id="ARBA00023015"/>
    </source>
</evidence>
<keyword evidence="3" id="KW-0010">Activator</keyword>
<feature type="region of interest" description="Disordered" evidence="6">
    <location>
        <begin position="328"/>
        <end position="353"/>
    </location>
</feature>
<feature type="compositionally biased region" description="Basic residues" evidence="6">
    <location>
        <begin position="218"/>
        <end position="227"/>
    </location>
</feature>
<dbReference type="RefSeq" id="XP_009492921.1">
    <property type="nucleotide sequence ID" value="XM_009494646.1"/>
</dbReference>
<feature type="compositionally biased region" description="Low complexity" evidence="6">
    <location>
        <begin position="601"/>
        <end position="613"/>
    </location>
</feature>
<dbReference type="PROSITE" id="PS50888">
    <property type="entry name" value="BHLH"/>
    <property type="match status" value="1"/>
</dbReference>
<dbReference type="SUPFAM" id="SSF47459">
    <property type="entry name" value="HLH, helix-loop-helix DNA-binding domain"/>
    <property type="match status" value="1"/>
</dbReference>
<feature type="region of interest" description="Disordered" evidence="6">
    <location>
        <begin position="754"/>
        <end position="774"/>
    </location>
</feature>
<feature type="compositionally biased region" description="Low complexity" evidence="6">
    <location>
        <begin position="760"/>
        <end position="774"/>
    </location>
</feature>
<keyword evidence="2" id="KW-0238">DNA-binding</keyword>
<dbReference type="InterPro" id="IPR036638">
    <property type="entry name" value="HLH_DNA-bd_sf"/>
</dbReference>
<protein>
    <recommendedName>
        <fullName evidence="7">BHLH domain-containing protein</fullName>
    </recommendedName>
</protein>
<dbReference type="GeneID" id="20525487"/>
<dbReference type="SMART" id="SM00353">
    <property type="entry name" value="HLH"/>
    <property type="match status" value="1"/>
</dbReference>
<dbReference type="PANTHER" id="PTHR10328:SF3">
    <property type="entry name" value="PROTEIN MAX"/>
    <property type="match status" value="1"/>
</dbReference>
<dbReference type="AlphaFoldDB" id="A0A058ZFQ3"/>
<keyword evidence="5" id="KW-0539">Nucleus</keyword>
<feature type="compositionally biased region" description="Low complexity" evidence="6">
    <location>
        <begin position="344"/>
        <end position="353"/>
    </location>
</feature>
<accession>A0A058ZFQ3</accession>
<dbReference type="EMBL" id="KB932201">
    <property type="protein sequence ID" value="KCV73220.1"/>
    <property type="molecule type" value="Genomic_DNA"/>
</dbReference>
<feature type="compositionally biased region" description="Pro residues" evidence="6">
    <location>
        <begin position="535"/>
        <end position="544"/>
    </location>
</feature>
<proteinExistence type="predicted"/>
<dbReference type="GO" id="GO:0045944">
    <property type="term" value="P:positive regulation of transcription by RNA polymerase II"/>
    <property type="evidence" value="ECO:0007669"/>
    <property type="project" value="TreeGrafter"/>
</dbReference>
<feature type="region of interest" description="Disordered" evidence="6">
    <location>
        <begin position="365"/>
        <end position="392"/>
    </location>
</feature>
<organism evidence="8">
    <name type="scientific">Fonticula alba</name>
    <name type="common">Slime mold</name>
    <dbReference type="NCBI Taxonomy" id="691883"/>
    <lineage>
        <taxon>Eukaryota</taxon>
        <taxon>Rotosphaerida</taxon>
        <taxon>Fonticulaceae</taxon>
        <taxon>Fonticula</taxon>
    </lineage>
</organism>
<feature type="domain" description="BHLH" evidence="7">
    <location>
        <begin position="36"/>
        <end position="87"/>
    </location>
</feature>
<evidence type="ECO:0000256" key="6">
    <source>
        <dbReference type="SAM" id="MobiDB-lite"/>
    </source>
</evidence>
<reference evidence="8" key="1">
    <citation type="submission" date="2013-04" db="EMBL/GenBank/DDBJ databases">
        <title>The Genome Sequence of Fonticula alba ATCC 38817.</title>
        <authorList>
            <consortium name="The Broad Institute Genomics Platform"/>
            <person name="Russ C."/>
            <person name="Cuomo C."/>
            <person name="Burger G."/>
            <person name="Gray M.W."/>
            <person name="Holland P.W.H."/>
            <person name="King N."/>
            <person name="Lang F.B.F."/>
            <person name="Roger A.J."/>
            <person name="Ruiz-Trillo I."/>
            <person name="Brown M."/>
            <person name="Walker B."/>
            <person name="Young S."/>
            <person name="Zeng Q."/>
            <person name="Gargeya S."/>
            <person name="Fitzgerald M."/>
            <person name="Haas B."/>
            <person name="Abouelleil A."/>
            <person name="Allen A.W."/>
            <person name="Alvarado L."/>
            <person name="Arachchi H.M."/>
            <person name="Berlin A.M."/>
            <person name="Chapman S.B."/>
            <person name="Gainer-Dewar J."/>
            <person name="Goldberg J."/>
            <person name="Griggs A."/>
            <person name="Gujja S."/>
            <person name="Hansen M."/>
            <person name="Howarth C."/>
            <person name="Imamovic A."/>
            <person name="Ireland A."/>
            <person name="Larimer J."/>
            <person name="McCowan C."/>
            <person name="Murphy C."/>
            <person name="Pearson M."/>
            <person name="Poon T.W."/>
            <person name="Priest M."/>
            <person name="Roberts A."/>
            <person name="Saif S."/>
            <person name="Shea T."/>
            <person name="Sisk P."/>
            <person name="Sykes S."/>
            <person name="Wortman J."/>
            <person name="Nusbaum C."/>
            <person name="Birren B."/>
        </authorList>
    </citation>
    <scope>NUCLEOTIDE SEQUENCE [LARGE SCALE GENOMIC DNA]</scope>
    <source>
        <strain evidence="8">ATCC 38817</strain>
    </source>
</reference>
<keyword evidence="9" id="KW-1185">Reference proteome</keyword>
<feature type="compositionally biased region" description="Low complexity" evidence="6">
    <location>
        <begin position="625"/>
        <end position="637"/>
    </location>
</feature>
<feature type="region of interest" description="Disordered" evidence="6">
    <location>
        <begin position="1"/>
        <end position="55"/>
    </location>
</feature>